<dbReference type="Proteomes" id="UP000297452">
    <property type="component" value="Unassembled WGS sequence"/>
</dbReference>
<dbReference type="AlphaFoldDB" id="A0A4Z1J847"/>
<protein>
    <submittedName>
        <fullName evidence="1">Uncharacterized protein</fullName>
    </submittedName>
</protein>
<dbReference type="EMBL" id="PQXJ01000006">
    <property type="protein sequence ID" value="TGO69889.1"/>
    <property type="molecule type" value="Genomic_DNA"/>
</dbReference>
<sequence length="79" mass="8997">MKQSLRVQYSSGQWEIVGYDGKIAGCQTAIRDVLIYYGLPGDEMQLFWEEVVRLDPCSIERPNGKGKALAVRLSLWEFS</sequence>
<comment type="caution">
    <text evidence="1">The sequence shown here is derived from an EMBL/GenBank/DDBJ whole genome shotgun (WGS) entry which is preliminary data.</text>
</comment>
<accession>A0A4Z1J847</accession>
<evidence type="ECO:0000313" key="1">
    <source>
        <dbReference type="EMBL" id="TGO69889.1"/>
    </source>
</evidence>
<reference evidence="1 2" key="1">
    <citation type="submission" date="2017-12" db="EMBL/GenBank/DDBJ databases">
        <title>Comparative genomics of Botrytis spp.</title>
        <authorList>
            <person name="Valero-Jimenez C.A."/>
            <person name="Tapia P."/>
            <person name="Veloso J."/>
            <person name="Silva-Moreno E."/>
            <person name="Staats M."/>
            <person name="Valdes J.H."/>
            <person name="Van Kan J.A.L."/>
        </authorList>
    </citation>
    <scope>NUCLEOTIDE SEQUENCE [LARGE SCALE GENOMIC DNA]</scope>
    <source>
        <strain evidence="1 2">MUCL2120</strain>
    </source>
</reference>
<name>A0A4Z1J847_9HELO</name>
<proteinExistence type="predicted"/>
<organism evidence="1 2">
    <name type="scientific">Botryotinia narcissicola</name>
    <dbReference type="NCBI Taxonomy" id="278944"/>
    <lineage>
        <taxon>Eukaryota</taxon>
        <taxon>Fungi</taxon>
        <taxon>Dikarya</taxon>
        <taxon>Ascomycota</taxon>
        <taxon>Pezizomycotina</taxon>
        <taxon>Leotiomycetes</taxon>
        <taxon>Helotiales</taxon>
        <taxon>Sclerotiniaceae</taxon>
        <taxon>Botryotinia</taxon>
    </lineage>
</organism>
<evidence type="ECO:0000313" key="2">
    <source>
        <dbReference type="Proteomes" id="UP000297452"/>
    </source>
</evidence>
<keyword evidence="2" id="KW-1185">Reference proteome</keyword>
<gene>
    <name evidence="1" type="ORF">BOTNAR_0006g00780</name>
</gene>
<dbReference type="OrthoDB" id="10340569at2759"/>